<organism evidence="9 10">
    <name type="scientific">Candidatus Dojkabacteria bacterium</name>
    <dbReference type="NCBI Taxonomy" id="2099670"/>
    <lineage>
        <taxon>Bacteria</taxon>
        <taxon>Candidatus Dojkabacteria</taxon>
    </lineage>
</organism>
<dbReference type="InterPro" id="IPR035906">
    <property type="entry name" value="MetI-like_sf"/>
</dbReference>
<dbReference type="PROSITE" id="PS50928">
    <property type="entry name" value="ABC_TM1"/>
    <property type="match status" value="1"/>
</dbReference>
<evidence type="ECO:0000256" key="3">
    <source>
        <dbReference type="ARBA" id="ARBA00022475"/>
    </source>
</evidence>
<dbReference type="EMBL" id="JAGQLL010000011">
    <property type="protein sequence ID" value="MCA9379751.1"/>
    <property type="molecule type" value="Genomic_DNA"/>
</dbReference>
<dbReference type="PANTHER" id="PTHR30151:SF0">
    <property type="entry name" value="ABC TRANSPORTER PERMEASE PROTEIN MJ0413-RELATED"/>
    <property type="match status" value="1"/>
</dbReference>
<evidence type="ECO:0000256" key="4">
    <source>
        <dbReference type="ARBA" id="ARBA00022692"/>
    </source>
</evidence>
<comment type="subcellular location">
    <subcellularLocation>
        <location evidence="1 7">Cell membrane</location>
        <topology evidence="1 7">Multi-pass membrane protein</topology>
    </subcellularLocation>
</comment>
<dbReference type="Proteomes" id="UP000745577">
    <property type="component" value="Unassembled WGS sequence"/>
</dbReference>
<feature type="transmembrane region" description="Helical" evidence="7">
    <location>
        <begin position="125"/>
        <end position="146"/>
    </location>
</feature>
<evidence type="ECO:0000256" key="7">
    <source>
        <dbReference type="RuleBase" id="RU363032"/>
    </source>
</evidence>
<dbReference type="AlphaFoldDB" id="A0A955I753"/>
<evidence type="ECO:0000256" key="2">
    <source>
        <dbReference type="ARBA" id="ARBA00022448"/>
    </source>
</evidence>
<keyword evidence="6 7" id="KW-0472">Membrane</keyword>
<dbReference type="CDD" id="cd06261">
    <property type="entry name" value="TM_PBP2"/>
    <property type="match status" value="1"/>
</dbReference>
<reference evidence="9" key="1">
    <citation type="submission" date="2020-04" db="EMBL/GenBank/DDBJ databases">
        <authorList>
            <person name="Zhang T."/>
        </authorList>
    </citation>
    <scope>NUCLEOTIDE SEQUENCE</scope>
    <source>
        <strain evidence="9">HKST-UBA15</strain>
    </source>
</reference>
<evidence type="ECO:0000313" key="9">
    <source>
        <dbReference type="EMBL" id="MCA9379751.1"/>
    </source>
</evidence>
<evidence type="ECO:0000256" key="5">
    <source>
        <dbReference type="ARBA" id="ARBA00022989"/>
    </source>
</evidence>
<dbReference type="InterPro" id="IPR000515">
    <property type="entry name" value="MetI-like"/>
</dbReference>
<dbReference type="Gene3D" id="1.10.3720.10">
    <property type="entry name" value="MetI-like"/>
    <property type="match status" value="1"/>
</dbReference>
<feature type="transmembrane region" description="Helical" evidence="7">
    <location>
        <begin position="222"/>
        <end position="241"/>
    </location>
</feature>
<dbReference type="Pfam" id="PF00528">
    <property type="entry name" value="BPD_transp_1"/>
    <property type="match status" value="1"/>
</dbReference>
<dbReference type="PANTHER" id="PTHR30151">
    <property type="entry name" value="ALKANE SULFONATE ABC TRANSPORTER-RELATED, MEMBRANE SUBUNIT"/>
    <property type="match status" value="1"/>
</dbReference>
<keyword evidence="4 7" id="KW-0812">Transmembrane</keyword>
<keyword evidence="3" id="KW-1003">Cell membrane</keyword>
<evidence type="ECO:0000256" key="6">
    <source>
        <dbReference type="ARBA" id="ARBA00023136"/>
    </source>
</evidence>
<accession>A0A955I753</accession>
<keyword evidence="2 7" id="KW-0813">Transport</keyword>
<name>A0A955I753_9BACT</name>
<evidence type="ECO:0000313" key="10">
    <source>
        <dbReference type="Proteomes" id="UP000745577"/>
    </source>
</evidence>
<evidence type="ECO:0000259" key="8">
    <source>
        <dbReference type="PROSITE" id="PS50928"/>
    </source>
</evidence>
<comment type="caution">
    <text evidence="9">The sequence shown here is derived from an EMBL/GenBank/DDBJ whole genome shotgun (WGS) entry which is preliminary data.</text>
</comment>
<dbReference type="GO" id="GO:0005886">
    <property type="term" value="C:plasma membrane"/>
    <property type="evidence" value="ECO:0007669"/>
    <property type="project" value="UniProtKB-SubCell"/>
</dbReference>
<comment type="similarity">
    <text evidence="7">Belongs to the binding-protein-dependent transport system permease family.</text>
</comment>
<keyword evidence="5 7" id="KW-1133">Transmembrane helix</keyword>
<gene>
    <name evidence="9" type="ORF">KC675_01080</name>
</gene>
<feature type="transmembrane region" description="Helical" evidence="7">
    <location>
        <begin position="96"/>
        <end position="119"/>
    </location>
</feature>
<proteinExistence type="inferred from homology"/>
<evidence type="ECO:0000256" key="1">
    <source>
        <dbReference type="ARBA" id="ARBA00004651"/>
    </source>
</evidence>
<dbReference type="GO" id="GO:0055085">
    <property type="term" value="P:transmembrane transport"/>
    <property type="evidence" value="ECO:0007669"/>
    <property type="project" value="InterPro"/>
</dbReference>
<feature type="transmembrane region" description="Helical" evidence="7">
    <location>
        <begin position="167"/>
        <end position="184"/>
    </location>
</feature>
<sequence length="252" mass="28132">MKKKSFNKFKDLVVMALSLGVFFVIWELFVKYSDISAIVLVAPSEILPVITNNYDTLLKELKYTSEEVLYGWFWGNLLALLTSIIIFSYKKISDSVISLGVIVNAVPLIALAAILGGFIGTDQNAKTVIVAILCFFPMLIVATTAFKRVNGDFKRLFDSYNSSKKITFIKLIFPASLPAIFTVLKLNVVNAITTAIVSEFFGAHGGIGQFILARKGFYDLPMVWAGIFFIVISGSLFYFSIEIIKKLFIKWN</sequence>
<reference evidence="9" key="2">
    <citation type="journal article" date="2021" name="Microbiome">
        <title>Successional dynamics and alternative stable states in a saline activated sludge microbial community over 9 years.</title>
        <authorList>
            <person name="Wang Y."/>
            <person name="Ye J."/>
            <person name="Ju F."/>
            <person name="Liu L."/>
            <person name="Boyd J.A."/>
            <person name="Deng Y."/>
            <person name="Parks D.H."/>
            <person name="Jiang X."/>
            <person name="Yin X."/>
            <person name="Woodcroft B.J."/>
            <person name="Tyson G.W."/>
            <person name="Hugenholtz P."/>
            <person name="Polz M.F."/>
            <person name="Zhang T."/>
        </authorList>
    </citation>
    <scope>NUCLEOTIDE SEQUENCE</scope>
    <source>
        <strain evidence="9">HKST-UBA15</strain>
    </source>
</reference>
<protein>
    <submittedName>
        <fullName evidence="9">ABC transporter permease subunit</fullName>
    </submittedName>
</protein>
<feature type="transmembrane region" description="Helical" evidence="7">
    <location>
        <begin position="12"/>
        <end position="30"/>
    </location>
</feature>
<dbReference type="SUPFAM" id="SSF161098">
    <property type="entry name" value="MetI-like"/>
    <property type="match status" value="1"/>
</dbReference>
<feature type="transmembrane region" description="Helical" evidence="7">
    <location>
        <begin position="69"/>
        <end position="89"/>
    </location>
</feature>
<feature type="domain" description="ABC transmembrane type-1" evidence="8">
    <location>
        <begin position="57"/>
        <end position="249"/>
    </location>
</feature>